<dbReference type="OrthoDB" id="7630456at2"/>
<reference evidence="1 2" key="1">
    <citation type="journal article" date="2016" name="Environ. Microbiol.">
        <title>New Methyloceanibacter diversity from North Sea sediments includes methanotroph containing solely the soluble methane monooxygenase.</title>
        <authorList>
            <person name="Vekeman B."/>
            <person name="Kerckhof F.M."/>
            <person name="Cremers G."/>
            <person name="de Vos P."/>
            <person name="Vandamme P."/>
            <person name="Boon N."/>
            <person name="Op den Camp H.J."/>
            <person name="Heylen K."/>
        </authorList>
    </citation>
    <scope>NUCLEOTIDE SEQUENCE [LARGE SCALE GENOMIC DNA]</scope>
    <source>
        <strain evidence="1 2">R-67177</strain>
    </source>
</reference>
<evidence type="ECO:0008006" key="3">
    <source>
        <dbReference type="Google" id="ProtNLM"/>
    </source>
</evidence>
<evidence type="ECO:0000313" key="2">
    <source>
        <dbReference type="Proteomes" id="UP000095042"/>
    </source>
</evidence>
<proteinExistence type="predicted"/>
<comment type="caution">
    <text evidence="1">The sequence shown here is derived from an EMBL/GenBank/DDBJ whole genome shotgun (WGS) entry which is preliminary data.</text>
</comment>
<name>A0A1E3W9W8_9HYPH</name>
<dbReference type="InterPro" id="IPR021508">
    <property type="entry name" value="Gp17-like"/>
</dbReference>
<dbReference type="AlphaFoldDB" id="A0A1E3W9W8"/>
<sequence length="140" mass="15420">MTAASWALQRSIYQALAGSSELTALLGGEHIYSNPPPAAEFPYITLGQTVNLDWSTGTEDGNEHSLTLHVWSRADSAAQVHEIIQALRTLLHNQPLELEDHFLVNLRHEFTEARIDPDGETMHGIVRYRAVTEPAHAAAA</sequence>
<evidence type="ECO:0000313" key="1">
    <source>
        <dbReference type="EMBL" id="ODS02540.1"/>
    </source>
</evidence>
<dbReference type="Pfam" id="PF11367">
    <property type="entry name" value="Tail_completion_gp17"/>
    <property type="match status" value="1"/>
</dbReference>
<organism evidence="1 2">
    <name type="scientific">Methyloceanibacter marginalis</name>
    <dbReference type="NCBI Taxonomy" id="1774971"/>
    <lineage>
        <taxon>Bacteria</taxon>
        <taxon>Pseudomonadati</taxon>
        <taxon>Pseudomonadota</taxon>
        <taxon>Alphaproteobacteria</taxon>
        <taxon>Hyphomicrobiales</taxon>
        <taxon>Hyphomicrobiaceae</taxon>
        <taxon>Methyloceanibacter</taxon>
    </lineage>
</organism>
<gene>
    <name evidence="1" type="ORF">AUC71_14735</name>
</gene>
<dbReference type="Gene3D" id="3.30.2000.30">
    <property type="match status" value="1"/>
</dbReference>
<dbReference type="RefSeq" id="WP_069624268.1">
    <property type="nucleotide sequence ID" value="NZ_LPWD01000280.1"/>
</dbReference>
<protein>
    <recommendedName>
        <fullName evidence="3">DUF3168 domain-containing protein</fullName>
    </recommendedName>
</protein>
<dbReference type="InterPro" id="IPR053745">
    <property type="entry name" value="Viral_Tail_Comp_sf"/>
</dbReference>
<keyword evidence="2" id="KW-1185">Reference proteome</keyword>
<accession>A0A1E3W9W8</accession>
<dbReference type="Proteomes" id="UP000095042">
    <property type="component" value="Unassembled WGS sequence"/>
</dbReference>
<dbReference type="EMBL" id="LPWD01000280">
    <property type="protein sequence ID" value="ODS02540.1"/>
    <property type="molecule type" value="Genomic_DNA"/>
</dbReference>